<dbReference type="InterPro" id="IPR050639">
    <property type="entry name" value="SSR_resolvase"/>
</dbReference>
<dbReference type="EMBL" id="BAABGY010000008">
    <property type="protein sequence ID" value="GAA4334207.1"/>
    <property type="molecule type" value="Genomic_DNA"/>
</dbReference>
<feature type="domain" description="Recombinase" evidence="2">
    <location>
        <begin position="157"/>
        <end position="264"/>
    </location>
</feature>
<dbReference type="Proteomes" id="UP001501725">
    <property type="component" value="Unassembled WGS sequence"/>
</dbReference>
<sequence length="524" mass="59683">MKRVILATRVSSDEQAKGYSLQNQEEALRAFCDKEGHVIVQTYREDHSAKNFNRPEFKKLLHFIKTNKGKVDLLLVTTWCRFSRNLTESFAMIEKLRGYGVEVQAIEQPLDLSIPENQMILAVYLSLPDIDNRRRSIKITTGVRAAKKEGRWLGVPPFGYQRCWDEKGKPRIEPGPSAELVREAFGLIARGKTQAEVRELIKKKGKYFSRSTFSDLLRNRVYIGEVRVKAEDHSSYWINGLHEGLISTELFSKVQASLEGRLQERGFVKAKSARPEFPLRGAILCGNCGNPLTGSASKGRNGHHAYYHCNHCHAVRLRTSSVHEQVETILGEIKLNKNAATLFKMMLAQLLKTKGSEKVRPKEKIEEDLRKNDERFRNLEDDYVDRKVNAETFNRMQLRFKADREKLQAELSAQASERSPYQELLKKGLTLVENLPALYRKADMGQKKDILGSIFPEKLHFDKNECRTARVNEVLRLILAMDAGSGHKKTGQIFKNLSLSGNVEDNGVEPMTSCMPCKRSSQLS</sequence>
<dbReference type="InterPro" id="IPR036162">
    <property type="entry name" value="Resolvase-like_N_sf"/>
</dbReference>
<evidence type="ECO:0000313" key="3">
    <source>
        <dbReference type="EMBL" id="GAA4334207.1"/>
    </source>
</evidence>
<dbReference type="SUPFAM" id="SSF53041">
    <property type="entry name" value="Resolvase-like"/>
    <property type="match status" value="1"/>
</dbReference>
<dbReference type="SMART" id="SM00857">
    <property type="entry name" value="Resolvase"/>
    <property type="match status" value="1"/>
</dbReference>
<dbReference type="InterPro" id="IPR025827">
    <property type="entry name" value="Zn_ribbon_recom_dom"/>
</dbReference>
<dbReference type="PANTHER" id="PTHR30461">
    <property type="entry name" value="DNA-INVERTASE FROM LAMBDOID PROPHAGE"/>
    <property type="match status" value="1"/>
</dbReference>
<organism evidence="3 4">
    <name type="scientific">Flaviaesturariibacter amylovorans</name>
    <dbReference type="NCBI Taxonomy" id="1084520"/>
    <lineage>
        <taxon>Bacteria</taxon>
        <taxon>Pseudomonadati</taxon>
        <taxon>Bacteroidota</taxon>
        <taxon>Chitinophagia</taxon>
        <taxon>Chitinophagales</taxon>
        <taxon>Chitinophagaceae</taxon>
        <taxon>Flaviaestuariibacter</taxon>
    </lineage>
</organism>
<gene>
    <name evidence="3" type="ORF">GCM10023184_28030</name>
</gene>
<dbReference type="CDD" id="cd00338">
    <property type="entry name" value="Ser_Recombinase"/>
    <property type="match status" value="1"/>
</dbReference>
<dbReference type="Pfam" id="PF13408">
    <property type="entry name" value="Zn_ribbon_recom"/>
    <property type="match status" value="1"/>
</dbReference>
<dbReference type="PANTHER" id="PTHR30461:SF23">
    <property type="entry name" value="DNA RECOMBINASE-RELATED"/>
    <property type="match status" value="1"/>
</dbReference>
<evidence type="ECO:0000313" key="4">
    <source>
        <dbReference type="Proteomes" id="UP001501725"/>
    </source>
</evidence>
<feature type="domain" description="Resolvase/invertase-type recombinase catalytic" evidence="1">
    <location>
        <begin position="3"/>
        <end position="150"/>
    </location>
</feature>
<dbReference type="PROSITE" id="PS51736">
    <property type="entry name" value="RECOMBINASES_3"/>
    <property type="match status" value="1"/>
</dbReference>
<protein>
    <submittedName>
        <fullName evidence="3">Recombinase family protein</fullName>
    </submittedName>
</protein>
<dbReference type="Pfam" id="PF00239">
    <property type="entry name" value="Resolvase"/>
    <property type="match status" value="1"/>
</dbReference>
<keyword evidence="4" id="KW-1185">Reference proteome</keyword>
<accession>A0ABP8H4U7</accession>
<evidence type="ECO:0000259" key="1">
    <source>
        <dbReference type="PROSITE" id="PS51736"/>
    </source>
</evidence>
<evidence type="ECO:0000259" key="2">
    <source>
        <dbReference type="PROSITE" id="PS51737"/>
    </source>
</evidence>
<comment type="caution">
    <text evidence="3">The sequence shown here is derived from an EMBL/GenBank/DDBJ whole genome shotgun (WGS) entry which is preliminary data.</text>
</comment>
<reference evidence="4" key="1">
    <citation type="journal article" date="2019" name="Int. J. Syst. Evol. Microbiol.">
        <title>The Global Catalogue of Microorganisms (GCM) 10K type strain sequencing project: providing services to taxonomists for standard genome sequencing and annotation.</title>
        <authorList>
            <consortium name="The Broad Institute Genomics Platform"/>
            <consortium name="The Broad Institute Genome Sequencing Center for Infectious Disease"/>
            <person name="Wu L."/>
            <person name="Ma J."/>
        </authorList>
    </citation>
    <scope>NUCLEOTIDE SEQUENCE [LARGE SCALE GENOMIC DNA]</scope>
    <source>
        <strain evidence="4">JCM 17919</strain>
    </source>
</reference>
<proteinExistence type="predicted"/>
<name>A0ABP8H4U7_9BACT</name>
<dbReference type="Gene3D" id="3.90.1750.20">
    <property type="entry name" value="Putative Large Serine Recombinase, Chain B, Domain 2"/>
    <property type="match status" value="1"/>
</dbReference>
<dbReference type="InterPro" id="IPR038109">
    <property type="entry name" value="DNA_bind_recomb_sf"/>
</dbReference>
<dbReference type="InterPro" id="IPR011109">
    <property type="entry name" value="DNA_bind_recombinase_dom"/>
</dbReference>
<dbReference type="PROSITE" id="PS51737">
    <property type="entry name" value="RECOMBINASE_DNA_BIND"/>
    <property type="match status" value="1"/>
</dbReference>
<dbReference type="InterPro" id="IPR006119">
    <property type="entry name" value="Resolv_N"/>
</dbReference>
<dbReference type="Gene3D" id="3.40.50.1390">
    <property type="entry name" value="Resolvase, N-terminal catalytic domain"/>
    <property type="match status" value="1"/>
</dbReference>
<dbReference type="Pfam" id="PF07508">
    <property type="entry name" value="Recombinase"/>
    <property type="match status" value="1"/>
</dbReference>